<organism evidence="4 5">
    <name type="scientific">Eleusine coracana subsp. coracana</name>
    <dbReference type="NCBI Taxonomy" id="191504"/>
    <lineage>
        <taxon>Eukaryota</taxon>
        <taxon>Viridiplantae</taxon>
        <taxon>Streptophyta</taxon>
        <taxon>Embryophyta</taxon>
        <taxon>Tracheophyta</taxon>
        <taxon>Spermatophyta</taxon>
        <taxon>Magnoliopsida</taxon>
        <taxon>Liliopsida</taxon>
        <taxon>Poales</taxon>
        <taxon>Poaceae</taxon>
        <taxon>PACMAD clade</taxon>
        <taxon>Chloridoideae</taxon>
        <taxon>Cynodonteae</taxon>
        <taxon>Eleusininae</taxon>
        <taxon>Eleusine</taxon>
    </lineage>
</organism>
<dbReference type="AlphaFoldDB" id="A0AAV5DV29"/>
<name>A0AAV5DV29_ELECO</name>
<evidence type="ECO:0000256" key="2">
    <source>
        <dbReference type="SAM" id="MobiDB-lite"/>
    </source>
</evidence>
<dbReference type="PANTHER" id="PTHR35317:SF23">
    <property type="entry name" value="OS04G0629600 PROTEIN"/>
    <property type="match status" value="1"/>
</dbReference>
<reference evidence="4" key="2">
    <citation type="submission" date="2021-12" db="EMBL/GenBank/DDBJ databases">
        <title>Resequencing data analysis of finger millet.</title>
        <authorList>
            <person name="Hatakeyama M."/>
            <person name="Aluri S."/>
            <person name="Balachadran M.T."/>
            <person name="Sivarajan S.R."/>
            <person name="Poveda L."/>
            <person name="Shimizu-Inatsugi R."/>
            <person name="Schlapbach R."/>
            <person name="Sreeman S.M."/>
            <person name="Shimizu K.K."/>
        </authorList>
    </citation>
    <scope>NUCLEOTIDE SEQUENCE</scope>
</reference>
<sequence length="330" mass="36473">MLMKLKLKARALWNVIENGGADAQEEMMALEALCDAVPPEMVPTIAKKEMAKEAWDAIATMRIGDDRVKRSMAQQLRRRFDLTTFSDGETVKDYALRLESMAVHINTLGEELKDLEIVANILRSVPPRFKQITIAIKTLLDVSTMSVADLTGWLKEAEEAFEEAPASLQHDGKLYLTEEEWNSRRKKREEEHGGGASSGSTRCGGVCGRREGGGPPSGSSTTNRPTGDECRHCGKMGHWARECRSKPKKEQAHITQDKEEASLWLVTASPTLSPVVDVHACDDSTLQEAGREHGVGGSRAASTGSVAQFEIREEKVFAHLREEKDREAET</sequence>
<accession>A0AAV5DV29</accession>
<reference evidence="4" key="1">
    <citation type="journal article" date="2018" name="DNA Res.">
        <title>Multiple hybrid de novo genome assembly of finger millet, an orphan allotetraploid crop.</title>
        <authorList>
            <person name="Hatakeyama M."/>
            <person name="Aluri S."/>
            <person name="Balachadran M.T."/>
            <person name="Sivarajan S.R."/>
            <person name="Patrignani A."/>
            <person name="Gruter S."/>
            <person name="Poveda L."/>
            <person name="Shimizu-Inatsugi R."/>
            <person name="Baeten J."/>
            <person name="Francoijs K.J."/>
            <person name="Nataraja K.N."/>
            <person name="Reddy Y.A.N."/>
            <person name="Phadnis S."/>
            <person name="Ravikumar R.L."/>
            <person name="Schlapbach R."/>
            <person name="Sreeman S.M."/>
            <person name="Shimizu K.K."/>
        </authorList>
    </citation>
    <scope>NUCLEOTIDE SEQUENCE</scope>
</reference>
<dbReference type="Proteomes" id="UP001054889">
    <property type="component" value="Unassembled WGS sequence"/>
</dbReference>
<dbReference type="GO" id="GO:0008270">
    <property type="term" value="F:zinc ion binding"/>
    <property type="evidence" value="ECO:0007669"/>
    <property type="project" value="UniProtKB-KW"/>
</dbReference>
<dbReference type="InterPro" id="IPR036875">
    <property type="entry name" value="Znf_CCHC_sf"/>
</dbReference>
<feature type="domain" description="CCHC-type" evidence="3">
    <location>
        <begin position="230"/>
        <end position="245"/>
    </location>
</feature>
<dbReference type="Pfam" id="PF00098">
    <property type="entry name" value="zf-CCHC"/>
    <property type="match status" value="1"/>
</dbReference>
<feature type="region of interest" description="Disordered" evidence="2">
    <location>
        <begin position="185"/>
        <end position="229"/>
    </location>
</feature>
<evidence type="ECO:0000313" key="5">
    <source>
        <dbReference type="Proteomes" id="UP001054889"/>
    </source>
</evidence>
<keyword evidence="5" id="KW-1185">Reference proteome</keyword>
<dbReference type="Pfam" id="PF14223">
    <property type="entry name" value="Retrotran_gag_2"/>
    <property type="match status" value="1"/>
</dbReference>
<gene>
    <name evidence="4" type="primary">gb00745</name>
    <name evidence="4" type="ORF">PR202_gb00745</name>
</gene>
<dbReference type="PROSITE" id="PS50158">
    <property type="entry name" value="ZF_CCHC"/>
    <property type="match status" value="1"/>
</dbReference>
<dbReference type="SMART" id="SM00343">
    <property type="entry name" value="ZnF_C2HC"/>
    <property type="match status" value="1"/>
</dbReference>
<comment type="caution">
    <text evidence="4">The sequence shown here is derived from an EMBL/GenBank/DDBJ whole genome shotgun (WGS) entry which is preliminary data.</text>
</comment>
<keyword evidence="1" id="KW-0862">Zinc</keyword>
<dbReference type="Gene3D" id="4.10.60.10">
    <property type="entry name" value="Zinc finger, CCHC-type"/>
    <property type="match status" value="1"/>
</dbReference>
<evidence type="ECO:0000259" key="3">
    <source>
        <dbReference type="PROSITE" id="PS50158"/>
    </source>
</evidence>
<dbReference type="SUPFAM" id="SSF57756">
    <property type="entry name" value="Retrovirus zinc finger-like domains"/>
    <property type="match status" value="1"/>
</dbReference>
<dbReference type="GO" id="GO:0003676">
    <property type="term" value="F:nucleic acid binding"/>
    <property type="evidence" value="ECO:0007669"/>
    <property type="project" value="InterPro"/>
</dbReference>
<proteinExistence type="predicted"/>
<dbReference type="EMBL" id="BQKI01000071">
    <property type="protein sequence ID" value="GJN13977.1"/>
    <property type="molecule type" value="Genomic_DNA"/>
</dbReference>
<keyword evidence="1" id="KW-0479">Metal-binding</keyword>
<dbReference type="PANTHER" id="PTHR35317">
    <property type="entry name" value="OS04G0629600 PROTEIN"/>
    <property type="match status" value="1"/>
</dbReference>
<protein>
    <recommendedName>
        <fullName evidence="3">CCHC-type domain-containing protein</fullName>
    </recommendedName>
</protein>
<keyword evidence="1" id="KW-0863">Zinc-finger</keyword>
<evidence type="ECO:0000313" key="4">
    <source>
        <dbReference type="EMBL" id="GJN13977.1"/>
    </source>
</evidence>
<dbReference type="InterPro" id="IPR001878">
    <property type="entry name" value="Znf_CCHC"/>
</dbReference>
<evidence type="ECO:0000256" key="1">
    <source>
        <dbReference type="PROSITE-ProRule" id="PRU00047"/>
    </source>
</evidence>